<dbReference type="InterPro" id="IPR051966">
    <property type="entry name" value="RPAP3"/>
</dbReference>
<organism evidence="9">
    <name type="scientific">Calcidiscus leptoporus</name>
    <dbReference type="NCBI Taxonomy" id="127549"/>
    <lineage>
        <taxon>Eukaryota</taxon>
        <taxon>Haptista</taxon>
        <taxon>Haptophyta</taxon>
        <taxon>Prymnesiophyceae</taxon>
        <taxon>Coccolithales</taxon>
        <taxon>Calcidiscaceae</taxon>
        <taxon>Calcidiscus</taxon>
    </lineage>
</organism>
<evidence type="ECO:0000259" key="8">
    <source>
        <dbReference type="Pfam" id="PF13877"/>
    </source>
</evidence>
<evidence type="ECO:0000313" key="9">
    <source>
        <dbReference type="EMBL" id="CAD8523464.1"/>
    </source>
</evidence>
<feature type="compositionally biased region" description="Basic and acidic residues" evidence="7">
    <location>
        <begin position="77"/>
        <end position="87"/>
    </location>
</feature>
<evidence type="ECO:0000256" key="5">
    <source>
        <dbReference type="PROSITE-ProRule" id="PRU00339"/>
    </source>
</evidence>
<gene>
    <name evidence="9" type="ORF">CLEP1334_LOCUS693</name>
</gene>
<evidence type="ECO:0000256" key="4">
    <source>
        <dbReference type="ARBA" id="ARBA00040133"/>
    </source>
</evidence>
<dbReference type="PROSITE" id="PS50005">
    <property type="entry name" value="TPR"/>
    <property type="match status" value="2"/>
</dbReference>
<feature type="region of interest" description="Disordered" evidence="7">
    <location>
        <begin position="34"/>
        <end position="59"/>
    </location>
</feature>
<dbReference type="PANTHER" id="PTHR46423:SF1">
    <property type="entry name" value="RNA POLYMERASE II-ASSOCIATED PROTEIN 3"/>
    <property type="match status" value="1"/>
</dbReference>
<name>A0A7S0NNH2_9EUKA</name>
<evidence type="ECO:0000256" key="7">
    <source>
        <dbReference type="SAM" id="MobiDB-lite"/>
    </source>
</evidence>
<keyword evidence="2 5" id="KW-0802">TPR repeat</keyword>
<feature type="repeat" description="TPR" evidence="5">
    <location>
        <begin position="239"/>
        <end position="272"/>
    </location>
</feature>
<dbReference type="EMBL" id="HBER01001306">
    <property type="protein sequence ID" value="CAD8523464.1"/>
    <property type="molecule type" value="Transcribed_RNA"/>
</dbReference>
<evidence type="ECO:0000256" key="6">
    <source>
        <dbReference type="SAM" id="Coils"/>
    </source>
</evidence>
<dbReference type="SUPFAM" id="SSF48452">
    <property type="entry name" value="TPR-like"/>
    <property type="match status" value="1"/>
</dbReference>
<accession>A0A7S0NNH2</accession>
<dbReference type="InterPro" id="IPR019734">
    <property type="entry name" value="TPR_rpt"/>
</dbReference>
<evidence type="ECO:0000256" key="1">
    <source>
        <dbReference type="ARBA" id="ARBA00022737"/>
    </source>
</evidence>
<dbReference type="AlphaFoldDB" id="A0A7S0NNH2"/>
<reference evidence="9" key="1">
    <citation type="submission" date="2021-01" db="EMBL/GenBank/DDBJ databases">
        <authorList>
            <person name="Corre E."/>
            <person name="Pelletier E."/>
            <person name="Niang G."/>
            <person name="Scheremetjew M."/>
            <person name="Finn R."/>
            <person name="Kale V."/>
            <person name="Holt S."/>
            <person name="Cochrane G."/>
            <person name="Meng A."/>
            <person name="Brown T."/>
            <person name="Cohen L."/>
        </authorList>
    </citation>
    <scope>NUCLEOTIDE SEQUENCE</scope>
    <source>
        <strain evidence="9">RCC1130</strain>
    </source>
</reference>
<dbReference type="Pfam" id="PF13877">
    <property type="entry name" value="RPAP3_C"/>
    <property type="match status" value="1"/>
</dbReference>
<dbReference type="InterPro" id="IPR013105">
    <property type="entry name" value="TPR_2"/>
</dbReference>
<keyword evidence="1" id="KW-0677">Repeat</keyword>
<feature type="region of interest" description="Disordered" evidence="7">
    <location>
        <begin position="74"/>
        <end position="116"/>
    </location>
</feature>
<dbReference type="InterPro" id="IPR011990">
    <property type="entry name" value="TPR-like_helical_dom_sf"/>
</dbReference>
<sequence>MSVDIQLQMKRNMEEMHSALDELVAWTGDIGKKDRSLRGMEPEMSSQKQSGASDDEEEAREIAEVRAELSQMIARDAQQKADARAHDNAGTAEAAPAGDSSMVESAARGANQRSRADQYRAWETYDADAEVNLIDARQRQQEELRAKVTRLENQRAQARVRRREARNAAEAEALRARGNTAFSAAQYEEAVEAYTAALELTPRAAVLYANRALALLRVRLPASAEEDCSAALEIDLQHVKALLRRAQARIELSNYDGALEDLEGALLLEPRNAAARRQMHECRQLRARALPRPPLPTVLVAIAHVQHDADNDSDPFVASLGLQAPAAVPAAVLIPPATGAAADADAVEEATTTATAAAATTAAPRVMLSPMMRAASFPLPSTAADVERAWRSLRRSAADWAEYVRRLEPNQLRALFKHNLPAELLTAFLLALDETFFPVDAPRALAVLHALCHAGRFSILTMYVCNGELCSLLGAVII</sequence>
<dbReference type="Pfam" id="PF07719">
    <property type="entry name" value="TPR_2"/>
    <property type="match status" value="1"/>
</dbReference>
<dbReference type="InterPro" id="IPR025986">
    <property type="entry name" value="RPAP3-like_C"/>
</dbReference>
<dbReference type="Gene3D" id="1.25.40.10">
    <property type="entry name" value="Tetratricopeptide repeat domain"/>
    <property type="match status" value="1"/>
</dbReference>
<feature type="coiled-coil region" evidence="6">
    <location>
        <begin position="229"/>
        <end position="265"/>
    </location>
</feature>
<proteinExistence type="inferred from homology"/>
<dbReference type="GO" id="GO:0101031">
    <property type="term" value="C:protein folding chaperone complex"/>
    <property type="evidence" value="ECO:0007669"/>
    <property type="project" value="TreeGrafter"/>
</dbReference>
<dbReference type="SMART" id="SM00028">
    <property type="entry name" value="TPR"/>
    <property type="match status" value="3"/>
</dbReference>
<evidence type="ECO:0000256" key="3">
    <source>
        <dbReference type="ARBA" id="ARBA00038275"/>
    </source>
</evidence>
<feature type="coiled-coil region" evidence="6">
    <location>
        <begin position="134"/>
        <end position="168"/>
    </location>
</feature>
<dbReference type="PANTHER" id="PTHR46423">
    <property type="entry name" value="RNA POLYMERASE II-ASSOCIATED PROTEIN 3"/>
    <property type="match status" value="1"/>
</dbReference>
<feature type="repeat" description="TPR" evidence="5">
    <location>
        <begin position="171"/>
        <end position="204"/>
    </location>
</feature>
<feature type="domain" description="RNA-polymerase II-associated protein 3-like C-terminal" evidence="8">
    <location>
        <begin position="380"/>
        <end position="463"/>
    </location>
</feature>
<protein>
    <recommendedName>
        <fullName evidence="4">RNA polymerase II-associated protein 3</fullName>
    </recommendedName>
</protein>
<evidence type="ECO:0000256" key="2">
    <source>
        <dbReference type="ARBA" id="ARBA00022803"/>
    </source>
</evidence>
<keyword evidence="6" id="KW-0175">Coiled coil</keyword>
<comment type="similarity">
    <text evidence="3">Belongs to the RPAP3 family.</text>
</comment>